<sequence length="301" mass="32623">MTIITRIIKGCLCLLALGTVTVGSLSGRAQTEKPSALVKVGDYRASTDFLNLSAYYQTTRPVTVKVAYVSTYKSQHTIMQKLTLPAGLTVAGNLTTTKHGSYLVPSLQLYLARLSYPALQNSAKANYTLDPGTSAYSPQATISDTTKLRAFKRVAAPDYMPGYSHGDLYIGGAKAALSPVEPTTKSIRITPDGYVEVLKYDTKANAGLGFYQKPVSLAKIVKTRFHDPNRTLYLNHPLASVKTKAITQNGQTRYRLTLKNLHTPQHIAGDPETGTAGTFDSLYSIGGTTYYTFIGYDGVSN</sequence>
<feature type="signal peptide" evidence="1">
    <location>
        <begin position="1"/>
        <end position="29"/>
    </location>
</feature>
<reference evidence="2 3" key="1">
    <citation type="submission" date="2017-09" db="EMBL/GenBank/DDBJ databases">
        <title>Genome sequence of Lactobacillus brevis D7.</title>
        <authorList>
            <person name="Kwon M.-S."/>
            <person name="Lim S.K."/>
            <person name="Choi H.-J."/>
        </authorList>
    </citation>
    <scope>NUCLEOTIDE SEQUENCE [LARGE SCALE GENOMIC DNA]</scope>
    <source>
        <strain evidence="2 3">D7</strain>
    </source>
</reference>
<evidence type="ECO:0008006" key="4">
    <source>
        <dbReference type="Google" id="ProtNLM"/>
    </source>
</evidence>
<comment type="caution">
    <text evidence="2">The sequence shown here is derived from an EMBL/GenBank/DDBJ whole genome shotgun (WGS) entry which is preliminary data.</text>
</comment>
<proteinExistence type="predicted"/>
<gene>
    <name evidence="2" type="ORF">CNR29_13055</name>
</gene>
<accession>A0A2A3U1G2</accession>
<evidence type="ECO:0000313" key="3">
    <source>
        <dbReference type="Proteomes" id="UP000217918"/>
    </source>
</evidence>
<dbReference type="Proteomes" id="UP000217918">
    <property type="component" value="Unassembled WGS sequence"/>
</dbReference>
<dbReference type="EMBL" id="NVYO01000001">
    <property type="protein sequence ID" value="PBQ24900.1"/>
    <property type="molecule type" value="Genomic_DNA"/>
</dbReference>
<evidence type="ECO:0000256" key="1">
    <source>
        <dbReference type="SAM" id="SignalP"/>
    </source>
</evidence>
<organism evidence="2 3">
    <name type="scientific">Levilactobacillus brevis</name>
    <name type="common">Lactobacillus brevis</name>
    <dbReference type="NCBI Taxonomy" id="1580"/>
    <lineage>
        <taxon>Bacteria</taxon>
        <taxon>Bacillati</taxon>
        <taxon>Bacillota</taxon>
        <taxon>Bacilli</taxon>
        <taxon>Lactobacillales</taxon>
        <taxon>Lactobacillaceae</taxon>
        <taxon>Levilactobacillus</taxon>
    </lineage>
</organism>
<feature type="chain" id="PRO_5030043313" description="MucBP domain-containing protein" evidence="1">
    <location>
        <begin position="30"/>
        <end position="301"/>
    </location>
</feature>
<keyword evidence="1" id="KW-0732">Signal</keyword>
<name>A0A2A3U1G2_LEVBR</name>
<dbReference type="RefSeq" id="WP_035465953.1">
    <property type="nucleotide sequence ID" value="NZ_CP024635.1"/>
</dbReference>
<dbReference type="AlphaFoldDB" id="A0A2A3U1G2"/>
<evidence type="ECO:0000313" key="2">
    <source>
        <dbReference type="EMBL" id="PBQ24900.1"/>
    </source>
</evidence>
<protein>
    <recommendedName>
        <fullName evidence="4">MucBP domain-containing protein</fullName>
    </recommendedName>
</protein>